<dbReference type="InterPro" id="IPR057168">
    <property type="entry name" value="DUF7846"/>
</dbReference>
<dbReference type="GeneID" id="30920952"/>
<name>M0LV26_NATLA</name>
<reference evidence="12 15" key="1">
    <citation type="journal article" date="2011" name="J. Bacteriol.">
        <title>Genome sequence of Halobiforma lacisalsi AJ5, an extremely halophilic archaeon which harbors a bop gene.</title>
        <authorList>
            <person name="Jiang X."/>
            <person name="Wang S."/>
            <person name="Cheng H."/>
            <person name="Huo Y."/>
            <person name="Zhang X."/>
            <person name="Zhu X."/>
            <person name="Han X."/>
            <person name="Ni P."/>
            <person name="Wu M."/>
        </authorList>
    </citation>
    <scope>NUCLEOTIDE SEQUENCE [LARGE SCALE GENOMIC DNA]</scope>
    <source>
        <strain evidence="12 15">AJ5</strain>
    </source>
</reference>
<feature type="domain" description="DUF7846" evidence="11">
    <location>
        <begin position="494"/>
        <end position="680"/>
    </location>
</feature>
<dbReference type="Pfam" id="PF25230">
    <property type="entry name" value="DUF7846"/>
    <property type="match status" value="1"/>
</dbReference>
<keyword evidence="2" id="KW-1003">Cell membrane</keyword>
<keyword evidence="7 9" id="KW-0472">Membrane</keyword>
<reference evidence="13 14" key="2">
    <citation type="journal article" date="2014" name="PLoS Genet.">
        <title>Phylogenetically driven sequencing of extremely halophilic archaea reveals strategies for static and dynamic osmo-response.</title>
        <authorList>
            <person name="Becker E.A."/>
            <person name="Seitzer P.M."/>
            <person name="Tritt A."/>
            <person name="Larsen D."/>
            <person name="Krusor M."/>
            <person name="Yao A.I."/>
            <person name="Wu D."/>
            <person name="Madern D."/>
            <person name="Eisen J.A."/>
            <person name="Darling A.E."/>
            <person name="Facciotti M.T."/>
        </authorList>
    </citation>
    <scope>NUCLEOTIDE SEQUENCE [LARGE SCALE GENOMIC DNA]</scope>
    <source>
        <strain evidence="13 14">AJ5</strain>
    </source>
</reference>
<evidence type="ECO:0000256" key="3">
    <source>
        <dbReference type="ARBA" id="ARBA00022676"/>
    </source>
</evidence>
<keyword evidence="14" id="KW-1185">Reference proteome</keyword>
<dbReference type="STRING" id="358396.CHINAEXTREME_07470"/>
<dbReference type="InterPro" id="IPR038731">
    <property type="entry name" value="RgtA/B/C-like"/>
</dbReference>
<feature type="transmembrane region" description="Helical" evidence="9">
    <location>
        <begin position="320"/>
        <end position="339"/>
    </location>
</feature>
<dbReference type="GO" id="GO:0008610">
    <property type="term" value="P:lipid biosynthetic process"/>
    <property type="evidence" value="ECO:0007669"/>
    <property type="project" value="UniProtKB-ARBA"/>
</dbReference>
<feature type="transmembrane region" description="Helical" evidence="9">
    <location>
        <begin position="139"/>
        <end position="155"/>
    </location>
</feature>
<evidence type="ECO:0000313" key="15">
    <source>
        <dbReference type="Proteomes" id="UP000186547"/>
    </source>
</evidence>
<evidence type="ECO:0000256" key="2">
    <source>
        <dbReference type="ARBA" id="ARBA00022475"/>
    </source>
</evidence>
<dbReference type="GO" id="GO:0005886">
    <property type="term" value="C:plasma membrane"/>
    <property type="evidence" value="ECO:0007669"/>
    <property type="project" value="UniProtKB-SubCell"/>
</dbReference>
<dbReference type="RefSeq" id="WP_007140173.1">
    <property type="nucleotide sequence ID" value="NZ_AOLZ01000013.1"/>
</dbReference>
<dbReference type="EMBL" id="AOLZ01000013">
    <property type="protein sequence ID" value="EMA36993.1"/>
    <property type="molecule type" value="Genomic_DNA"/>
</dbReference>
<reference evidence="12" key="3">
    <citation type="submission" date="2017-01" db="EMBL/GenBank/DDBJ databases">
        <authorList>
            <person name="Mah S.A."/>
            <person name="Swanson W.J."/>
            <person name="Moy G.W."/>
            <person name="Vacquier V.D."/>
        </authorList>
    </citation>
    <scope>NUCLEOTIDE SEQUENCE</scope>
    <source>
        <strain evidence="12">AJ5</strain>
    </source>
</reference>
<keyword evidence="3" id="KW-0328">Glycosyltransferase</keyword>
<evidence type="ECO:0000256" key="7">
    <source>
        <dbReference type="ARBA" id="ARBA00023136"/>
    </source>
</evidence>
<keyword evidence="4" id="KW-0808">Transferase</keyword>
<feature type="transmembrane region" description="Helical" evidence="9">
    <location>
        <begin position="445"/>
        <end position="466"/>
    </location>
</feature>
<dbReference type="EMBL" id="CP019285">
    <property type="protein sequence ID" value="APW97621.1"/>
    <property type="molecule type" value="Genomic_DNA"/>
</dbReference>
<dbReference type="PANTHER" id="PTHR33908">
    <property type="entry name" value="MANNOSYLTRANSFERASE YKCB-RELATED"/>
    <property type="match status" value="1"/>
</dbReference>
<evidence type="ECO:0000313" key="13">
    <source>
        <dbReference type="EMBL" id="EMA36993.1"/>
    </source>
</evidence>
<dbReference type="PANTHER" id="PTHR33908:SF11">
    <property type="entry name" value="MEMBRANE PROTEIN"/>
    <property type="match status" value="1"/>
</dbReference>
<feature type="domain" description="Glycosyltransferase RgtA/B/C/D-like" evidence="10">
    <location>
        <begin position="96"/>
        <end position="223"/>
    </location>
</feature>
<feature type="region of interest" description="Disordered" evidence="8">
    <location>
        <begin position="713"/>
        <end position="734"/>
    </location>
</feature>
<dbReference type="AlphaFoldDB" id="M0LV26"/>
<dbReference type="Proteomes" id="UP000011555">
    <property type="component" value="Unassembled WGS sequence"/>
</dbReference>
<feature type="compositionally biased region" description="Basic and acidic residues" evidence="8">
    <location>
        <begin position="715"/>
        <end position="734"/>
    </location>
</feature>
<organism evidence="13 14">
    <name type="scientific">Natronobacterium lacisalsi AJ5</name>
    <dbReference type="NCBI Taxonomy" id="358396"/>
    <lineage>
        <taxon>Archaea</taxon>
        <taxon>Methanobacteriati</taxon>
        <taxon>Methanobacteriota</taxon>
        <taxon>Stenosarchaea group</taxon>
        <taxon>Halobacteria</taxon>
        <taxon>Halobacteriales</taxon>
        <taxon>Natrialbaceae</taxon>
        <taxon>Natronobacterium</taxon>
    </lineage>
</organism>
<feature type="transmembrane region" description="Helical" evidence="9">
    <location>
        <begin position="115"/>
        <end position="132"/>
    </location>
</feature>
<evidence type="ECO:0000259" key="11">
    <source>
        <dbReference type="Pfam" id="PF25230"/>
    </source>
</evidence>
<dbReference type="Proteomes" id="UP000186547">
    <property type="component" value="Chromosome"/>
</dbReference>
<protein>
    <submittedName>
        <fullName evidence="13">Uncharacterized protein</fullName>
    </submittedName>
</protein>
<feature type="transmembrane region" description="Helical" evidence="9">
    <location>
        <begin position="401"/>
        <end position="425"/>
    </location>
</feature>
<dbReference type="InterPro" id="IPR050297">
    <property type="entry name" value="LipidA_mod_glycosyltrf_83"/>
</dbReference>
<feature type="transmembrane region" description="Helical" evidence="9">
    <location>
        <begin position="186"/>
        <end position="203"/>
    </location>
</feature>
<evidence type="ECO:0000256" key="4">
    <source>
        <dbReference type="ARBA" id="ARBA00022679"/>
    </source>
</evidence>
<dbReference type="KEGG" id="hlc:CHINAEXTREME07470"/>
<accession>M0LV26</accession>
<dbReference type="Pfam" id="PF13231">
    <property type="entry name" value="PMT_2"/>
    <property type="match status" value="1"/>
</dbReference>
<evidence type="ECO:0000256" key="6">
    <source>
        <dbReference type="ARBA" id="ARBA00022989"/>
    </source>
</evidence>
<dbReference type="eggNOG" id="arCOG04615">
    <property type="taxonomic scope" value="Archaea"/>
</dbReference>
<gene>
    <name evidence="13" type="ORF">C445_02086</name>
    <name evidence="12" type="ORF">CHINAEXTREME_07470</name>
</gene>
<feature type="transmembrane region" description="Helical" evidence="9">
    <location>
        <begin position="360"/>
        <end position="381"/>
    </location>
</feature>
<evidence type="ECO:0000256" key="1">
    <source>
        <dbReference type="ARBA" id="ARBA00004651"/>
    </source>
</evidence>
<evidence type="ECO:0000313" key="12">
    <source>
        <dbReference type="EMBL" id="APW97621.1"/>
    </source>
</evidence>
<evidence type="ECO:0000256" key="8">
    <source>
        <dbReference type="SAM" id="MobiDB-lite"/>
    </source>
</evidence>
<evidence type="ECO:0000259" key="10">
    <source>
        <dbReference type="Pfam" id="PF13231"/>
    </source>
</evidence>
<evidence type="ECO:0000256" key="5">
    <source>
        <dbReference type="ARBA" id="ARBA00022692"/>
    </source>
</evidence>
<feature type="compositionally biased region" description="Low complexity" evidence="8">
    <location>
        <begin position="625"/>
        <end position="634"/>
    </location>
</feature>
<feature type="transmembrane region" description="Helical" evidence="9">
    <location>
        <begin position="21"/>
        <end position="44"/>
    </location>
</feature>
<evidence type="ECO:0000313" key="14">
    <source>
        <dbReference type="Proteomes" id="UP000011555"/>
    </source>
</evidence>
<evidence type="ECO:0000256" key="9">
    <source>
        <dbReference type="SAM" id="Phobius"/>
    </source>
</evidence>
<keyword evidence="6 9" id="KW-1133">Transmembrane helix</keyword>
<keyword evidence="5 9" id="KW-0812">Transmembrane</keyword>
<sequence>MFDRLRRLLSRPIRSDRVDRSTLYAFCVAALAGAAVFVVATQLFPYHSSNDDEAVYLMQAAMLLEGQLELYVGDLADAFRPWFFVEDGGRLYPKYSPVPAAMYAATMAVFGEPRVTLALVAAGNAALTYALGSQVFDRRVGVVAAALFAASPLALLTSSVFLPYAPTTFLNLAFAVSYLRGVHTGRLRDAALAGVAIGLAFFARPYTAVLFAAPFIGHALWRVIGTLRREWDGTVAVRTLPNPVRRHAVTGLFGLAFVGLTLAYNARVTGSPLLFPYEAFAPLDGPGFGYREIQGHSIEYTPALALEANGYVLWYFATRWFVAGPIGTLAALAGLALALRRWTPPTPSLERTLDGDRTAGILLAALFVTVPLGNIAFWGNFNVLATMDDPTNGLISQFGPFYHFDLLAPLSIFAAFGFVAVWRRLRDAALRERIPGPTARTARRLALAVLVTSALVVGGVNAALLAEPVERNAAHTERYEAAYEPFEQRDVENALVFLPTPYGQWQGHPFQALRNDPGLDGEAVYALEADPEHDFAVLEAYPDRDYYRYDYRGEWTAGPDEPVIPKLEPLEVREGETLAGETVVGVPERVSRASIRLASNGSTAWQTVDDPDDSIAVDWELRAGAGNTTANGTTPAVASLDVPDDEDANPSVTLEETDEVVLTITLVQPDGGTFTYRQAATVRATDEGLAVVWPPERTGCRLVTECGREGTYLPDRPDGHPEWERFETRLEPVD</sequence>
<comment type="subcellular location">
    <subcellularLocation>
        <location evidence="1">Cell membrane</location>
        <topology evidence="1">Multi-pass membrane protein</topology>
    </subcellularLocation>
</comment>
<proteinExistence type="predicted"/>
<feature type="region of interest" description="Disordered" evidence="8">
    <location>
        <begin position="625"/>
        <end position="651"/>
    </location>
</feature>
<feature type="transmembrane region" description="Helical" evidence="9">
    <location>
        <begin position="248"/>
        <end position="266"/>
    </location>
</feature>
<dbReference type="PATRIC" id="fig|358396.7.peg.422"/>
<dbReference type="GO" id="GO:0016763">
    <property type="term" value="F:pentosyltransferase activity"/>
    <property type="evidence" value="ECO:0007669"/>
    <property type="project" value="TreeGrafter"/>
</dbReference>